<dbReference type="PANTHER" id="PTHR10091">
    <property type="entry name" value="ALDOSE-1-EPIMERASE"/>
    <property type="match status" value="1"/>
</dbReference>
<evidence type="ECO:0000256" key="1">
    <source>
        <dbReference type="ARBA" id="ARBA00005028"/>
    </source>
</evidence>
<dbReference type="UniPathway" id="UPA00242"/>
<comment type="similarity">
    <text evidence="2 5">Belongs to the aldose epimerase family.</text>
</comment>
<evidence type="ECO:0000256" key="8">
    <source>
        <dbReference type="SAM" id="SignalP"/>
    </source>
</evidence>
<dbReference type="GO" id="GO:0030246">
    <property type="term" value="F:carbohydrate binding"/>
    <property type="evidence" value="ECO:0007669"/>
    <property type="project" value="InterPro"/>
</dbReference>
<evidence type="ECO:0000256" key="4">
    <source>
        <dbReference type="ARBA" id="ARBA00023277"/>
    </source>
</evidence>
<sequence length="391" mass="43960">MVTLLTFAAVLTAALVTQAKPTHGGNDPSYRHTIKAKGIEASFIEYGATLTNLWVDDKNGIPRDVILGWDDTTQYNLQSDIPGFLAAVVGRYANRIANGTFTIDGTEYHTPLNENNITTLHGGDMGFDRLNWALIDTGKNNVSFKLTSPDGDEGFPGTTDIIVKYSVNDNQEWHIDYEGTTDKDTIMMLSQHGYWNLDAFTTSETVEDHVLQIASDKFFKTDGSLIFTGEFSNVEGTALDFRSAKSIGQDLQEATECGFDCIGYDNCWIFSEPNPDEYQATVYAPSTGIQLAIKTDQVALQFYSCHGLDGTLPIKKKKHHKHHGHHDRRCNDDDNDKQEYVQKYGCLVLETENYVDGINNLEWGEEHTGILRKDDKYTRHAEYHFSVRRDD</sequence>
<dbReference type="Proteomes" id="UP000646827">
    <property type="component" value="Unassembled WGS sequence"/>
</dbReference>
<dbReference type="EMBL" id="JAEPRB010000101">
    <property type="protein sequence ID" value="KAG2221729.1"/>
    <property type="molecule type" value="Genomic_DNA"/>
</dbReference>
<dbReference type="OrthoDB" id="274691at2759"/>
<comment type="caution">
    <text evidence="9">The sequence shown here is derived from an EMBL/GenBank/DDBJ whole genome shotgun (WGS) entry which is preliminary data.</text>
</comment>
<keyword evidence="3 5" id="KW-0413">Isomerase</keyword>
<dbReference type="CDD" id="cd09019">
    <property type="entry name" value="galactose_mutarotase_like"/>
    <property type="match status" value="1"/>
</dbReference>
<keyword evidence="10" id="KW-1185">Reference proteome</keyword>
<dbReference type="GO" id="GO:0004034">
    <property type="term" value="F:aldose 1-epimerase activity"/>
    <property type="evidence" value="ECO:0007669"/>
    <property type="project" value="UniProtKB-EC"/>
</dbReference>
<keyword evidence="4 5" id="KW-0119">Carbohydrate metabolism</keyword>
<name>A0A8H7S1A9_9FUNG</name>
<dbReference type="InterPro" id="IPR008183">
    <property type="entry name" value="Aldose_1/G6P_1-epimerase"/>
</dbReference>
<evidence type="ECO:0000256" key="3">
    <source>
        <dbReference type="ARBA" id="ARBA00023235"/>
    </source>
</evidence>
<gene>
    <name evidence="9" type="ORF">INT45_007135</name>
</gene>
<dbReference type="PIRSF" id="PIRSF005096">
    <property type="entry name" value="GALM"/>
    <property type="match status" value="1"/>
</dbReference>
<dbReference type="SUPFAM" id="SSF74650">
    <property type="entry name" value="Galactose mutarotase-like"/>
    <property type="match status" value="1"/>
</dbReference>
<comment type="pathway">
    <text evidence="1 5">Carbohydrate metabolism; hexose metabolism.</text>
</comment>
<evidence type="ECO:0000256" key="5">
    <source>
        <dbReference type="PIRNR" id="PIRNR005096"/>
    </source>
</evidence>
<protein>
    <recommendedName>
        <fullName evidence="5">Aldose 1-epimerase</fullName>
        <ecNumber evidence="5">5.1.3.3</ecNumber>
    </recommendedName>
</protein>
<reference evidence="9 10" key="1">
    <citation type="submission" date="2020-12" db="EMBL/GenBank/DDBJ databases">
        <title>Metabolic potential, ecology and presence of endohyphal bacteria is reflected in genomic diversity of Mucoromycotina.</title>
        <authorList>
            <person name="Muszewska A."/>
            <person name="Okrasinska A."/>
            <person name="Steczkiewicz K."/>
            <person name="Drgas O."/>
            <person name="Orlowska M."/>
            <person name="Perlinska-Lenart U."/>
            <person name="Aleksandrzak-Piekarczyk T."/>
            <person name="Szatraj K."/>
            <person name="Zielenkiewicz U."/>
            <person name="Pilsyk S."/>
            <person name="Malc E."/>
            <person name="Mieczkowski P."/>
            <person name="Kruszewska J.S."/>
            <person name="Biernat P."/>
            <person name="Pawlowska J."/>
        </authorList>
    </citation>
    <scope>NUCLEOTIDE SEQUENCE [LARGE SCALE GENOMIC DNA]</scope>
    <source>
        <strain evidence="9 10">CBS 142.35</strain>
    </source>
</reference>
<feature type="signal peptide" evidence="8">
    <location>
        <begin position="1"/>
        <end position="19"/>
    </location>
</feature>
<accession>A0A8H7S1A9</accession>
<dbReference type="InterPro" id="IPR015443">
    <property type="entry name" value="Aldose_1-epimerase"/>
</dbReference>
<dbReference type="GO" id="GO:0006006">
    <property type="term" value="P:glucose metabolic process"/>
    <property type="evidence" value="ECO:0007669"/>
    <property type="project" value="TreeGrafter"/>
</dbReference>
<feature type="chain" id="PRO_5034840825" description="Aldose 1-epimerase" evidence="8">
    <location>
        <begin position="20"/>
        <end position="391"/>
    </location>
</feature>
<evidence type="ECO:0000256" key="6">
    <source>
        <dbReference type="PIRSR" id="PIRSR005096-2"/>
    </source>
</evidence>
<dbReference type="InterPro" id="IPR014718">
    <property type="entry name" value="GH-type_carb-bd"/>
</dbReference>
<evidence type="ECO:0000256" key="2">
    <source>
        <dbReference type="ARBA" id="ARBA00006206"/>
    </source>
</evidence>
<feature type="binding site" evidence="7">
    <location>
        <begin position="94"/>
        <end position="95"/>
    </location>
    <ligand>
        <name>beta-D-galactose</name>
        <dbReference type="ChEBI" id="CHEBI:27667"/>
    </ligand>
</feature>
<organism evidence="9 10">
    <name type="scientific">Circinella minor</name>
    <dbReference type="NCBI Taxonomy" id="1195481"/>
    <lineage>
        <taxon>Eukaryota</taxon>
        <taxon>Fungi</taxon>
        <taxon>Fungi incertae sedis</taxon>
        <taxon>Mucoromycota</taxon>
        <taxon>Mucoromycotina</taxon>
        <taxon>Mucoromycetes</taxon>
        <taxon>Mucorales</taxon>
        <taxon>Lichtheimiaceae</taxon>
        <taxon>Circinella</taxon>
    </lineage>
</organism>
<evidence type="ECO:0000313" key="9">
    <source>
        <dbReference type="EMBL" id="KAG2221729.1"/>
    </source>
</evidence>
<dbReference type="EC" id="5.1.3.3" evidence="5"/>
<dbReference type="InterPro" id="IPR011013">
    <property type="entry name" value="Gal_mutarotase_sf_dom"/>
</dbReference>
<feature type="binding site" evidence="6">
    <location>
        <position position="265"/>
    </location>
    <ligand>
        <name>beta-D-galactose</name>
        <dbReference type="ChEBI" id="CHEBI:27667"/>
    </ligand>
</feature>
<dbReference type="InterPro" id="IPR047215">
    <property type="entry name" value="Galactose_mutarotase-like"/>
</dbReference>
<dbReference type="Gene3D" id="2.70.98.10">
    <property type="match status" value="1"/>
</dbReference>
<feature type="binding site" evidence="7">
    <location>
        <begin position="192"/>
        <end position="194"/>
    </location>
    <ligand>
        <name>beta-D-galactose</name>
        <dbReference type="ChEBI" id="CHEBI:27667"/>
    </ligand>
</feature>
<dbReference type="GO" id="GO:0033499">
    <property type="term" value="P:galactose catabolic process via UDP-galactose, Leloir pathway"/>
    <property type="evidence" value="ECO:0007669"/>
    <property type="project" value="TreeGrafter"/>
</dbReference>
<evidence type="ECO:0000313" key="10">
    <source>
        <dbReference type="Proteomes" id="UP000646827"/>
    </source>
</evidence>
<comment type="catalytic activity">
    <reaction evidence="5">
        <text>alpha-D-glucose = beta-D-glucose</text>
        <dbReference type="Rhea" id="RHEA:10264"/>
        <dbReference type="ChEBI" id="CHEBI:15903"/>
        <dbReference type="ChEBI" id="CHEBI:17925"/>
        <dbReference type="EC" id="5.1.3.3"/>
    </reaction>
</comment>
<dbReference type="Pfam" id="PF01263">
    <property type="entry name" value="Aldose_epim"/>
    <property type="match status" value="1"/>
</dbReference>
<evidence type="ECO:0000256" key="7">
    <source>
        <dbReference type="PIRSR" id="PIRSR005096-3"/>
    </source>
</evidence>
<dbReference type="PANTHER" id="PTHR10091:SF6">
    <property type="entry name" value="1-EPIMERASE, PUTATIVE (AFU_ORTHOLOGUE AFUA_3G13240)-RELATED"/>
    <property type="match status" value="1"/>
</dbReference>
<dbReference type="AlphaFoldDB" id="A0A8H7S1A9"/>
<keyword evidence="8" id="KW-0732">Signal</keyword>
<proteinExistence type="inferred from homology"/>